<dbReference type="Pfam" id="PF01977">
    <property type="entry name" value="UbiD"/>
    <property type="match status" value="1"/>
</dbReference>
<dbReference type="AlphaFoldDB" id="A0A0D1YTL8"/>
<dbReference type="InterPro" id="IPR002830">
    <property type="entry name" value="UbiD"/>
</dbReference>
<evidence type="ECO:0008006" key="5">
    <source>
        <dbReference type="Google" id="ProtNLM"/>
    </source>
</evidence>
<dbReference type="VEuPathDB" id="FungiDB:PV08_02859"/>
<evidence type="ECO:0000313" key="3">
    <source>
        <dbReference type="EMBL" id="KIW18571.1"/>
    </source>
</evidence>
<reference evidence="3 4" key="1">
    <citation type="submission" date="2015-01" db="EMBL/GenBank/DDBJ databases">
        <title>The Genome Sequence of Exophiala spinifera CBS89968.</title>
        <authorList>
            <consortium name="The Broad Institute Genomics Platform"/>
            <person name="Cuomo C."/>
            <person name="de Hoog S."/>
            <person name="Gorbushina A."/>
            <person name="Stielow B."/>
            <person name="Teixiera M."/>
            <person name="Abouelleil A."/>
            <person name="Chapman S.B."/>
            <person name="Priest M."/>
            <person name="Young S.K."/>
            <person name="Wortman J."/>
            <person name="Nusbaum C."/>
            <person name="Birren B."/>
        </authorList>
    </citation>
    <scope>NUCLEOTIDE SEQUENCE [LARGE SCALE GENOMIC DNA]</scope>
    <source>
        <strain evidence="3 4">CBS 89968</strain>
    </source>
</reference>
<feature type="domain" description="3-octaprenyl-4-hydroxybenzoate carboxy-lyase-like Rift-related" evidence="1">
    <location>
        <begin position="114"/>
        <end position="203"/>
    </location>
</feature>
<accession>A0A0D1YTL8</accession>
<feature type="domain" description="3-octaprenyl-4-hydroxybenzoate carboxy-lyase-like N-terminal" evidence="2">
    <location>
        <begin position="9"/>
        <end position="99"/>
    </location>
</feature>
<dbReference type="Proteomes" id="UP000053328">
    <property type="component" value="Unassembled WGS sequence"/>
</dbReference>
<dbReference type="EMBL" id="KN847493">
    <property type="protein sequence ID" value="KIW18571.1"/>
    <property type="molecule type" value="Genomic_DNA"/>
</dbReference>
<dbReference type="GO" id="GO:0033494">
    <property type="term" value="P:ferulate metabolic process"/>
    <property type="evidence" value="ECO:0007669"/>
    <property type="project" value="TreeGrafter"/>
</dbReference>
<proteinExistence type="predicted"/>
<organism evidence="3 4">
    <name type="scientific">Exophiala spinifera</name>
    <dbReference type="NCBI Taxonomy" id="91928"/>
    <lineage>
        <taxon>Eukaryota</taxon>
        <taxon>Fungi</taxon>
        <taxon>Dikarya</taxon>
        <taxon>Ascomycota</taxon>
        <taxon>Pezizomycotina</taxon>
        <taxon>Eurotiomycetes</taxon>
        <taxon>Chaetothyriomycetidae</taxon>
        <taxon>Chaetothyriales</taxon>
        <taxon>Herpotrichiellaceae</taxon>
        <taxon>Exophiala</taxon>
    </lineage>
</organism>
<dbReference type="RefSeq" id="XP_016238787.1">
    <property type="nucleotide sequence ID" value="XM_016377217.1"/>
</dbReference>
<sequence>MDHSFRAFVEQLKADNDLVEINDEIDPHLEAATITRLVCETDDKAPLFNNLKIQNDKGLFRILGAPASLRRSKKDRYGRLARHLALPPTASMKEILDKMLSASELPAIAPVIVADGPVKENSLTRDEIDLTSLPSPMVHQADGGRYIQTYGMHVVQSPDGTWTNWSIARAMVHDRNHLTGLVAAPQHIWQIHNMWKKEGKDVP</sequence>
<evidence type="ECO:0000259" key="1">
    <source>
        <dbReference type="Pfam" id="PF01977"/>
    </source>
</evidence>
<dbReference type="PANTHER" id="PTHR30108">
    <property type="entry name" value="3-OCTAPRENYL-4-HYDROXYBENZOATE CARBOXY-LYASE-RELATED"/>
    <property type="match status" value="1"/>
</dbReference>
<dbReference type="PANTHER" id="PTHR30108:SF17">
    <property type="entry name" value="FERULIC ACID DECARBOXYLASE 1"/>
    <property type="match status" value="1"/>
</dbReference>
<dbReference type="STRING" id="91928.A0A0D1YTL8"/>
<dbReference type="GO" id="GO:0046281">
    <property type="term" value="P:cinnamic acid catabolic process"/>
    <property type="evidence" value="ECO:0007669"/>
    <property type="project" value="TreeGrafter"/>
</dbReference>
<dbReference type="InterPro" id="IPR048304">
    <property type="entry name" value="UbiD_Rift_dom"/>
</dbReference>
<dbReference type="InterPro" id="IPR049383">
    <property type="entry name" value="UbiD-like_N"/>
</dbReference>
<name>A0A0D1YTL8_9EURO</name>
<dbReference type="Pfam" id="PF20695">
    <property type="entry name" value="UbiD_N"/>
    <property type="match status" value="1"/>
</dbReference>
<evidence type="ECO:0000313" key="4">
    <source>
        <dbReference type="Proteomes" id="UP000053328"/>
    </source>
</evidence>
<gene>
    <name evidence="3" type="ORF">PV08_02859</name>
</gene>
<dbReference type="GO" id="GO:0016831">
    <property type="term" value="F:carboxy-lyase activity"/>
    <property type="evidence" value="ECO:0007669"/>
    <property type="project" value="InterPro"/>
</dbReference>
<protein>
    <recommendedName>
        <fullName evidence="5">UbiD family decarboxylase</fullName>
    </recommendedName>
</protein>
<dbReference type="GeneID" id="27329942"/>
<evidence type="ECO:0000259" key="2">
    <source>
        <dbReference type="Pfam" id="PF20695"/>
    </source>
</evidence>
<dbReference type="OrthoDB" id="4526022at2759"/>
<keyword evidence="4" id="KW-1185">Reference proteome</keyword>
<dbReference type="GO" id="GO:0005737">
    <property type="term" value="C:cytoplasm"/>
    <property type="evidence" value="ECO:0007669"/>
    <property type="project" value="TreeGrafter"/>
</dbReference>
<dbReference type="SUPFAM" id="SSF50475">
    <property type="entry name" value="FMN-binding split barrel"/>
    <property type="match status" value="1"/>
</dbReference>
<dbReference type="HOGENOM" id="CLU_023348_2_1_1"/>